<accession>A0A2S3YTP0</accession>
<proteinExistence type="predicted"/>
<evidence type="ECO:0000313" key="2">
    <source>
        <dbReference type="Proteomes" id="UP000237511"/>
    </source>
</evidence>
<dbReference type="RefSeq" id="WP_234819567.1">
    <property type="nucleotide sequence ID" value="NZ_LODU01000006.1"/>
</dbReference>
<comment type="caution">
    <text evidence="1">The sequence shown here is derived from an EMBL/GenBank/DDBJ whole genome shotgun (WGS) entry which is preliminary data.</text>
</comment>
<dbReference type="Proteomes" id="UP000237511">
    <property type="component" value="Unassembled WGS sequence"/>
</dbReference>
<protein>
    <submittedName>
        <fullName evidence="1">Uncharacterized protein</fullName>
    </submittedName>
</protein>
<sequence length="64" mass="7458">MSFSLLVESLGELYKPIKIRVVELEGDLDYASKLDRSSATIQRLLRDGQERAEWSFDSRSLWPR</sequence>
<evidence type="ECO:0000313" key="1">
    <source>
        <dbReference type="EMBL" id="POH35012.1"/>
    </source>
</evidence>
<gene>
    <name evidence="1" type="ORF">ATY31_04450</name>
</gene>
<reference evidence="1 2" key="1">
    <citation type="journal article" date="2014" name="Syst. Appl. Microbiol.">
        <title>Microsymbionts of Phaseolus vulgaris in acid and alkaline soils of Mexico.</title>
        <authorList>
            <person name="Verastegui-Valdes M.M."/>
            <person name="Zhang Y.J."/>
            <person name="Rivera-Orduna F.N."/>
            <person name="Cheng H.P."/>
            <person name="Sui X.H."/>
            <person name="Wang E.T."/>
        </authorList>
    </citation>
    <scope>NUCLEOTIDE SEQUENCE [LARGE SCALE GENOMIC DNA]</scope>
    <source>
        <strain evidence="1 2">FG01</strain>
    </source>
</reference>
<organism evidence="1 2">
    <name type="scientific">Sinorhizobium americanum</name>
    <dbReference type="NCBI Taxonomy" id="194963"/>
    <lineage>
        <taxon>Bacteria</taxon>
        <taxon>Pseudomonadati</taxon>
        <taxon>Pseudomonadota</taxon>
        <taxon>Alphaproteobacteria</taxon>
        <taxon>Hyphomicrobiales</taxon>
        <taxon>Rhizobiaceae</taxon>
        <taxon>Sinorhizobium/Ensifer group</taxon>
        <taxon>Sinorhizobium</taxon>
    </lineage>
</organism>
<dbReference type="AlphaFoldDB" id="A0A2S3YTP0"/>
<dbReference type="EMBL" id="LODU01000006">
    <property type="protein sequence ID" value="POH35012.1"/>
    <property type="molecule type" value="Genomic_DNA"/>
</dbReference>
<name>A0A2S3YTP0_9HYPH</name>